<gene>
    <name evidence="1" type="ORF">J7I42_19065</name>
</gene>
<dbReference type="EMBL" id="JAGHKO010000004">
    <property type="protein sequence ID" value="MBO9202395.1"/>
    <property type="molecule type" value="Genomic_DNA"/>
</dbReference>
<organism evidence="1 2">
    <name type="scientific">Niastella soli</name>
    <dbReference type="NCBI Taxonomy" id="2821487"/>
    <lineage>
        <taxon>Bacteria</taxon>
        <taxon>Pseudomonadati</taxon>
        <taxon>Bacteroidota</taxon>
        <taxon>Chitinophagia</taxon>
        <taxon>Chitinophagales</taxon>
        <taxon>Chitinophagaceae</taxon>
        <taxon>Niastella</taxon>
    </lineage>
</organism>
<dbReference type="Proteomes" id="UP000677244">
    <property type="component" value="Unassembled WGS sequence"/>
</dbReference>
<evidence type="ECO:0000313" key="1">
    <source>
        <dbReference type="EMBL" id="MBO9202395.1"/>
    </source>
</evidence>
<reference evidence="1 2" key="1">
    <citation type="submission" date="2021-03" db="EMBL/GenBank/DDBJ databases">
        <title>Assistant Professor.</title>
        <authorList>
            <person name="Huq M.A."/>
        </authorList>
    </citation>
    <scope>NUCLEOTIDE SEQUENCE [LARGE SCALE GENOMIC DNA]</scope>
    <source>
        <strain evidence="1 2">MAH-29</strain>
    </source>
</reference>
<protein>
    <submittedName>
        <fullName evidence="1">Uncharacterized protein</fullName>
    </submittedName>
</protein>
<accession>A0ABS3YWU5</accession>
<name>A0ABS3YWU5_9BACT</name>
<keyword evidence="2" id="KW-1185">Reference proteome</keyword>
<sequence length="120" mass="14261">MENNKMMALKQRIERMEGALLDFFTPDKLKNDLFKENESEICVVHNFNDGAYDMELSRQDEFKVLSIRTTYEFRGLSFIVIDIAVGGMEERSYPIAGKCYMKMEYNQDLEYHDVIIRDFY</sequence>
<comment type="caution">
    <text evidence="1">The sequence shown here is derived from an EMBL/GenBank/DDBJ whole genome shotgun (WGS) entry which is preliminary data.</text>
</comment>
<dbReference type="RefSeq" id="WP_209140441.1">
    <property type="nucleotide sequence ID" value="NZ_JAGHKO010000004.1"/>
</dbReference>
<proteinExistence type="predicted"/>
<evidence type="ECO:0000313" key="2">
    <source>
        <dbReference type="Proteomes" id="UP000677244"/>
    </source>
</evidence>